<evidence type="ECO:0000313" key="4">
    <source>
        <dbReference type="WBParaSite" id="Hba_02406"/>
    </source>
</evidence>
<dbReference type="GO" id="GO:0005829">
    <property type="term" value="C:cytosol"/>
    <property type="evidence" value="ECO:0007669"/>
    <property type="project" value="TreeGrafter"/>
</dbReference>
<dbReference type="PANTHER" id="PTHR23077">
    <property type="entry name" value="AAA-FAMILY ATPASE"/>
    <property type="match status" value="1"/>
</dbReference>
<dbReference type="InterPro" id="IPR027417">
    <property type="entry name" value="P-loop_NTPase"/>
</dbReference>
<sequence length="139" mass="15593">MVCFVFDRARQASPCVVFFDELDSLAPNRGLHGDSGGVMDSLHQSSYLKVFVMAATNRADLIDPSLLTPGRFDKVINVYPGRDIESKIKILEAVSRGVRLSNDVKLDVISLFLLIYFIKYILGGCRSFSHLFQRFSTNI</sequence>
<organism evidence="3 4">
    <name type="scientific">Heterorhabditis bacteriophora</name>
    <name type="common">Entomopathogenic nematode worm</name>
    <dbReference type="NCBI Taxonomy" id="37862"/>
    <lineage>
        <taxon>Eukaryota</taxon>
        <taxon>Metazoa</taxon>
        <taxon>Ecdysozoa</taxon>
        <taxon>Nematoda</taxon>
        <taxon>Chromadorea</taxon>
        <taxon>Rhabditida</taxon>
        <taxon>Rhabditina</taxon>
        <taxon>Rhabditomorpha</taxon>
        <taxon>Strongyloidea</taxon>
        <taxon>Heterorhabditidae</taxon>
        <taxon>Heterorhabditis</taxon>
    </lineage>
</organism>
<dbReference type="GO" id="GO:0016558">
    <property type="term" value="P:protein import into peroxisome matrix"/>
    <property type="evidence" value="ECO:0007669"/>
    <property type="project" value="TreeGrafter"/>
</dbReference>
<dbReference type="GO" id="GO:0005524">
    <property type="term" value="F:ATP binding"/>
    <property type="evidence" value="ECO:0007669"/>
    <property type="project" value="InterPro"/>
</dbReference>
<keyword evidence="1" id="KW-1133">Transmembrane helix</keyword>
<keyword evidence="3" id="KW-1185">Reference proteome</keyword>
<name>A0A1I7WCJ5_HETBA</name>
<dbReference type="Proteomes" id="UP000095283">
    <property type="component" value="Unplaced"/>
</dbReference>
<evidence type="ECO:0000259" key="2">
    <source>
        <dbReference type="Pfam" id="PF00004"/>
    </source>
</evidence>
<feature type="domain" description="ATPase AAA-type core" evidence="2">
    <location>
        <begin position="5"/>
        <end position="78"/>
    </location>
</feature>
<reference evidence="4" key="1">
    <citation type="submission" date="2016-11" db="UniProtKB">
        <authorList>
            <consortium name="WormBaseParasite"/>
        </authorList>
    </citation>
    <scope>IDENTIFICATION</scope>
</reference>
<proteinExistence type="predicted"/>
<dbReference type="SUPFAM" id="SSF52540">
    <property type="entry name" value="P-loop containing nucleoside triphosphate hydrolases"/>
    <property type="match status" value="1"/>
</dbReference>
<keyword evidence="1" id="KW-0812">Transmembrane</keyword>
<keyword evidence="1" id="KW-0472">Membrane</keyword>
<accession>A0A1I7WCJ5</accession>
<evidence type="ECO:0000256" key="1">
    <source>
        <dbReference type="SAM" id="Phobius"/>
    </source>
</evidence>
<feature type="transmembrane region" description="Helical" evidence="1">
    <location>
        <begin position="104"/>
        <end position="122"/>
    </location>
</feature>
<dbReference type="InterPro" id="IPR050168">
    <property type="entry name" value="AAA_ATPase_domain"/>
</dbReference>
<dbReference type="WBParaSite" id="Hba_02406">
    <property type="protein sequence ID" value="Hba_02406"/>
    <property type="gene ID" value="Hba_02406"/>
</dbReference>
<dbReference type="Gene3D" id="1.10.8.60">
    <property type="match status" value="1"/>
</dbReference>
<dbReference type="AlphaFoldDB" id="A0A1I7WCJ5"/>
<dbReference type="Pfam" id="PF00004">
    <property type="entry name" value="AAA"/>
    <property type="match status" value="1"/>
</dbReference>
<dbReference type="InterPro" id="IPR003959">
    <property type="entry name" value="ATPase_AAA_core"/>
</dbReference>
<dbReference type="PANTHER" id="PTHR23077:SF9">
    <property type="entry name" value="PEROXISOMAL ATPASE PEX6"/>
    <property type="match status" value="1"/>
</dbReference>
<dbReference type="GO" id="GO:0005778">
    <property type="term" value="C:peroxisomal membrane"/>
    <property type="evidence" value="ECO:0007669"/>
    <property type="project" value="TreeGrafter"/>
</dbReference>
<dbReference type="Gene3D" id="3.40.50.300">
    <property type="entry name" value="P-loop containing nucleotide triphosphate hydrolases"/>
    <property type="match status" value="1"/>
</dbReference>
<evidence type="ECO:0000313" key="3">
    <source>
        <dbReference type="Proteomes" id="UP000095283"/>
    </source>
</evidence>
<dbReference type="GO" id="GO:0016887">
    <property type="term" value="F:ATP hydrolysis activity"/>
    <property type="evidence" value="ECO:0007669"/>
    <property type="project" value="InterPro"/>
</dbReference>
<protein>
    <submittedName>
        <fullName evidence="4">ATPase_AAA_core domain-containing protein</fullName>
    </submittedName>
</protein>